<proteinExistence type="inferred from homology"/>
<keyword evidence="3 5" id="KW-1133">Transmembrane helix</keyword>
<dbReference type="Proteomes" id="UP000306509">
    <property type="component" value="Unassembled WGS sequence"/>
</dbReference>
<reference evidence="7 8" key="1">
    <citation type="journal article" date="2019" name="Anaerobe">
        <title>Detection of Robinsoniella peoriensis in multiple bone samples of a trauma patient.</title>
        <authorList>
            <person name="Schrottner P."/>
            <person name="Hartwich K."/>
            <person name="Bunk B."/>
            <person name="Schober I."/>
            <person name="Helbig S."/>
            <person name="Rudolph W.W."/>
            <person name="Gunzer F."/>
        </authorList>
    </citation>
    <scope>NUCLEOTIDE SEQUENCE [LARGE SCALE GENOMIC DNA]</scope>
    <source>
        <strain evidence="7 8">DSM 106044</strain>
    </source>
</reference>
<dbReference type="Pfam" id="PF01061">
    <property type="entry name" value="ABC2_membrane"/>
    <property type="match status" value="1"/>
</dbReference>
<gene>
    <name evidence="7" type="primary">drrB_2</name>
    <name evidence="7" type="ORF">DSM106044_05085</name>
</gene>
<keyword evidence="2 5" id="KW-0812">Transmembrane</keyword>
<evidence type="ECO:0000313" key="8">
    <source>
        <dbReference type="Proteomes" id="UP000306509"/>
    </source>
</evidence>
<keyword evidence="4 5" id="KW-0472">Membrane</keyword>
<evidence type="ECO:0000256" key="1">
    <source>
        <dbReference type="ARBA" id="ARBA00004141"/>
    </source>
</evidence>
<dbReference type="InterPro" id="IPR000412">
    <property type="entry name" value="ABC_2_transport"/>
</dbReference>
<feature type="transmembrane region" description="Helical" evidence="5">
    <location>
        <begin position="61"/>
        <end position="82"/>
    </location>
</feature>
<comment type="similarity">
    <text evidence="5">Belongs to the ABC-2 integral membrane protein family.</text>
</comment>
<keyword evidence="8" id="KW-1185">Reference proteome</keyword>
<dbReference type="GO" id="GO:0140359">
    <property type="term" value="F:ABC-type transporter activity"/>
    <property type="evidence" value="ECO:0007669"/>
    <property type="project" value="InterPro"/>
</dbReference>
<keyword evidence="5" id="KW-0813">Transport</keyword>
<comment type="caution">
    <text evidence="7">The sequence shown here is derived from an EMBL/GenBank/DDBJ whole genome shotgun (WGS) entry which is preliminary data.</text>
</comment>
<dbReference type="InterPro" id="IPR013525">
    <property type="entry name" value="ABC2_TM"/>
</dbReference>
<feature type="transmembrane region" description="Helical" evidence="5">
    <location>
        <begin position="138"/>
        <end position="165"/>
    </location>
</feature>
<evidence type="ECO:0000256" key="5">
    <source>
        <dbReference type="RuleBase" id="RU361157"/>
    </source>
</evidence>
<evidence type="ECO:0000259" key="6">
    <source>
        <dbReference type="PROSITE" id="PS51012"/>
    </source>
</evidence>
<dbReference type="PANTHER" id="PTHR43229">
    <property type="entry name" value="NODULATION PROTEIN J"/>
    <property type="match status" value="1"/>
</dbReference>
<dbReference type="InterPro" id="IPR047817">
    <property type="entry name" value="ABC2_TM_bact-type"/>
</dbReference>
<dbReference type="PROSITE" id="PS51012">
    <property type="entry name" value="ABC_TM2"/>
    <property type="match status" value="1"/>
</dbReference>
<feature type="transmembrane region" description="Helical" evidence="5">
    <location>
        <begin position="172"/>
        <end position="192"/>
    </location>
</feature>
<feature type="transmembrane region" description="Helical" evidence="5">
    <location>
        <begin position="228"/>
        <end position="250"/>
    </location>
</feature>
<feature type="domain" description="ABC transmembrane type-2" evidence="6">
    <location>
        <begin position="27"/>
        <end position="253"/>
    </location>
</feature>
<organism evidence="7 8">
    <name type="scientific">Robinsoniella peoriensis</name>
    <dbReference type="NCBI Taxonomy" id="180332"/>
    <lineage>
        <taxon>Bacteria</taxon>
        <taxon>Bacillati</taxon>
        <taxon>Bacillota</taxon>
        <taxon>Clostridia</taxon>
        <taxon>Lachnospirales</taxon>
        <taxon>Lachnospiraceae</taxon>
        <taxon>Robinsoniella</taxon>
    </lineage>
</organism>
<dbReference type="STRING" id="180332.GCA_000797495_00814"/>
<feature type="transmembrane region" description="Helical" evidence="5">
    <location>
        <begin position="26"/>
        <end position="49"/>
    </location>
</feature>
<name>A0A4U8Q037_9FIRM</name>
<evidence type="ECO:0000256" key="4">
    <source>
        <dbReference type="ARBA" id="ARBA00023136"/>
    </source>
</evidence>
<dbReference type="InterPro" id="IPR051784">
    <property type="entry name" value="Nod_factor_ABC_transporter"/>
</dbReference>
<dbReference type="PIRSF" id="PIRSF006648">
    <property type="entry name" value="DrrB"/>
    <property type="match status" value="1"/>
</dbReference>
<dbReference type="PANTHER" id="PTHR43229:SF2">
    <property type="entry name" value="NODULATION PROTEIN J"/>
    <property type="match status" value="1"/>
</dbReference>
<protein>
    <recommendedName>
        <fullName evidence="5">Transport permease protein</fullName>
    </recommendedName>
</protein>
<sequence length="256" mass="28142">MNKIALSLNDTFTMVSRSMKHTTRHVEILIMTAVLPLAQLLMLVFIIGGSMDIGDFSYLDYILPGILLMSIASSASMTAISVKEDMTKGIMDRFRTMDIGKTAVLNGHMAATLLRCAITALVVLSVAVLIGFRSNAGFINYLTVFMVVFIFTLMYTWAAIVWGLFCPSLEAVSAFTYIGMLLPYVSSCFVPVDTLPAAIQVFAENQPFTPIADSLRGLLLGFDTGNSIIIAIVWCLGLFVVFYICSLKIYHKRANK</sequence>
<dbReference type="GO" id="GO:0043190">
    <property type="term" value="C:ATP-binding cassette (ABC) transporter complex"/>
    <property type="evidence" value="ECO:0007669"/>
    <property type="project" value="InterPro"/>
</dbReference>
<dbReference type="EMBL" id="QGQD01000105">
    <property type="protein sequence ID" value="TLC98024.1"/>
    <property type="molecule type" value="Genomic_DNA"/>
</dbReference>
<comment type="subcellular location">
    <subcellularLocation>
        <location evidence="5">Cell membrane</location>
        <topology evidence="5">Multi-pass membrane protein</topology>
    </subcellularLocation>
    <subcellularLocation>
        <location evidence="1">Membrane</location>
        <topology evidence="1">Multi-pass membrane protein</topology>
    </subcellularLocation>
</comment>
<keyword evidence="5" id="KW-1003">Cell membrane</keyword>
<accession>A0A4U8Q037</accession>
<evidence type="ECO:0000313" key="7">
    <source>
        <dbReference type="EMBL" id="TLC98024.1"/>
    </source>
</evidence>
<feature type="transmembrane region" description="Helical" evidence="5">
    <location>
        <begin position="103"/>
        <end position="132"/>
    </location>
</feature>
<evidence type="ECO:0000256" key="3">
    <source>
        <dbReference type="ARBA" id="ARBA00022989"/>
    </source>
</evidence>
<dbReference type="AlphaFoldDB" id="A0A4U8Q037"/>
<evidence type="ECO:0000256" key="2">
    <source>
        <dbReference type="ARBA" id="ARBA00022692"/>
    </source>
</evidence>
<dbReference type="RefSeq" id="WP_047832910.1">
    <property type="nucleotide sequence ID" value="NZ_QGQD01000105.1"/>
</dbReference>